<feature type="compositionally biased region" description="Basic and acidic residues" evidence="10">
    <location>
        <begin position="452"/>
        <end position="461"/>
    </location>
</feature>
<reference evidence="12 13" key="1">
    <citation type="submission" date="2020-03" db="EMBL/GenBank/DDBJ databases">
        <title>Dissostichus mawsoni Genome sequencing and assembly.</title>
        <authorList>
            <person name="Park H."/>
        </authorList>
    </citation>
    <scope>NUCLEOTIDE SEQUENCE [LARGE SCALE GENOMIC DNA]</scope>
    <source>
        <strain evidence="12">DM0001</strain>
        <tissue evidence="12">Muscle</tissue>
    </source>
</reference>
<dbReference type="Gene3D" id="1.10.510.10">
    <property type="entry name" value="Transferase(Phosphotransferase) domain 1"/>
    <property type="match status" value="1"/>
</dbReference>
<evidence type="ECO:0000256" key="9">
    <source>
        <dbReference type="ARBA" id="ARBA00055881"/>
    </source>
</evidence>
<evidence type="ECO:0000313" key="12">
    <source>
        <dbReference type="EMBL" id="KAF3855837.1"/>
    </source>
</evidence>
<keyword evidence="6" id="KW-0968">Cytoplasmic vesicle</keyword>
<evidence type="ECO:0000256" key="4">
    <source>
        <dbReference type="ARBA" id="ARBA00022860"/>
    </source>
</evidence>
<feature type="compositionally biased region" description="Polar residues" evidence="10">
    <location>
        <begin position="434"/>
        <end position="445"/>
    </location>
</feature>
<dbReference type="GO" id="GO:0005516">
    <property type="term" value="F:calmodulin binding"/>
    <property type="evidence" value="ECO:0007669"/>
    <property type="project" value="UniProtKB-KW"/>
</dbReference>
<keyword evidence="5" id="KW-0472">Membrane</keyword>
<comment type="subcellular location">
    <subcellularLocation>
        <location evidence="2">Cytoplasmic vesicle membrane</location>
        <topology evidence="2">Peripheral membrane protein</topology>
    </subcellularLocation>
</comment>
<proteinExistence type="inferred from homology"/>
<gene>
    <name evidence="12" type="ORF">F7725_016560</name>
</gene>
<dbReference type="EMBL" id="JAAKFY010000006">
    <property type="protein sequence ID" value="KAF3855837.1"/>
    <property type="molecule type" value="Genomic_DNA"/>
</dbReference>
<dbReference type="InterPro" id="IPR011009">
    <property type="entry name" value="Kinase-like_dom_sf"/>
</dbReference>
<comment type="caution">
    <text evidence="12">The sequence shown here is derived from an EMBL/GenBank/DDBJ whole genome shotgun (WGS) entry which is preliminary data.</text>
</comment>
<dbReference type="Proteomes" id="UP000518266">
    <property type="component" value="Unassembled WGS sequence"/>
</dbReference>
<dbReference type="Gene3D" id="3.30.200.20">
    <property type="entry name" value="Phosphorylase Kinase, domain 1"/>
    <property type="match status" value="1"/>
</dbReference>
<evidence type="ECO:0000256" key="5">
    <source>
        <dbReference type="ARBA" id="ARBA00023136"/>
    </source>
</evidence>
<comment type="function">
    <text evidence="9">Does not appear to have detectable kinase activity.</text>
</comment>
<dbReference type="GO" id="GO:0030659">
    <property type="term" value="C:cytoplasmic vesicle membrane"/>
    <property type="evidence" value="ECO:0007669"/>
    <property type="project" value="UniProtKB-SubCell"/>
</dbReference>
<comment type="similarity">
    <text evidence="3">Belongs to the protein kinase superfamily. CAMK Ser/Thr protein kinase family.</text>
</comment>
<dbReference type="SUPFAM" id="SSF56112">
    <property type="entry name" value="Protein kinase-like (PK-like)"/>
    <property type="match status" value="1"/>
</dbReference>
<evidence type="ECO:0000313" key="13">
    <source>
        <dbReference type="Proteomes" id="UP000518266"/>
    </source>
</evidence>
<evidence type="ECO:0000256" key="1">
    <source>
        <dbReference type="ARBA" id="ARBA00001913"/>
    </source>
</evidence>
<feature type="domain" description="Protein kinase" evidence="11">
    <location>
        <begin position="37"/>
        <end position="299"/>
    </location>
</feature>
<dbReference type="OrthoDB" id="40902at2759"/>
<comment type="cofactor">
    <cofactor evidence="1">
        <name>Ca(2+)</name>
        <dbReference type="ChEBI" id="CHEBI:29108"/>
    </cofactor>
</comment>
<name>A0A7J5Z4W3_DISMA</name>
<evidence type="ECO:0000259" key="11">
    <source>
        <dbReference type="PROSITE" id="PS50011"/>
    </source>
</evidence>
<keyword evidence="4" id="KW-0112">Calmodulin-binding</keyword>
<dbReference type="InterPro" id="IPR000719">
    <property type="entry name" value="Prot_kinase_dom"/>
</dbReference>
<dbReference type="GO" id="GO:0004672">
    <property type="term" value="F:protein kinase activity"/>
    <property type="evidence" value="ECO:0007669"/>
    <property type="project" value="InterPro"/>
</dbReference>
<evidence type="ECO:0000256" key="6">
    <source>
        <dbReference type="ARBA" id="ARBA00023329"/>
    </source>
</evidence>
<feature type="region of interest" description="Disordered" evidence="10">
    <location>
        <begin position="339"/>
        <end position="467"/>
    </location>
</feature>
<evidence type="ECO:0000256" key="3">
    <source>
        <dbReference type="ARBA" id="ARBA00006692"/>
    </source>
</evidence>
<evidence type="ECO:0000256" key="2">
    <source>
        <dbReference type="ARBA" id="ARBA00004284"/>
    </source>
</evidence>
<evidence type="ECO:0000256" key="7">
    <source>
        <dbReference type="ARBA" id="ARBA00038588"/>
    </source>
</evidence>
<dbReference type="GO" id="GO:0005524">
    <property type="term" value="F:ATP binding"/>
    <property type="evidence" value="ECO:0007669"/>
    <property type="project" value="InterPro"/>
</dbReference>
<dbReference type="GO" id="GO:0045202">
    <property type="term" value="C:synapse"/>
    <property type="evidence" value="ECO:0007669"/>
    <property type="project" value="UniProtKB-ARBA"/>
</dbReference>
<dbReference type="AlphaFoldDB" id="A0A7J5Z4W3"/>
<sequence length="467" mass="51903">MPFGCLTIGAKKDYNNPSEVTDKYDLGQIVKSNFTSNALMCSFLREEFCEIFRAKDKNTVKMFTCKKFLKKDGRKVRKAAKNEILILKMVKHPNILALVDVFETKKEYFLFLELATGREVFDWILDQGYYSERDTSNVVRQVLEAVAYLHSLHIVHRNLKLENLVYFNRLKHSKIVISDFHLAKLENGLIKDPCGTPEYLAPEVVGRQRYGQPVDCWATGVIMYILLSGNPPFYDETDDDDFENHDKNLFRKILAGDYEFDSPYWDEISDSAKSLVARLMEVDQDQRLTAQEAINHEWISGGAASDKNIKENVCAQIEKNFARAKWKKAVRVTTIMKRLRAPEQSDSRAASPSVAAPPDPAAAPQPASDPSAAPQPASDPSVAPAAAAPPEGAPAVVTELPAGAEISQPAPEEAASDGEPQQPRPAPQEAEPTSRCNGEALSTQPPRAGTSRVRDPPHHCETPPLPM</sequence>
<protein>
    <recommendedName>
        <fullName evidence="8">CaM kinase-like vesicle-associated protein</fullName>
    </recommendedName>
</protein>
<keyword evidence="13" id="KW-1185">Reference proteome</keyword>
<evidence type="ECO:0000256" key="8">
    <source>
        <dbReference type="ARBA" id="ARBA00039200"/>
    </source>
</evidence>
<dbReference type="Pfam" id="PF00069">
    <property type="entry name" value="Pkinase"/>
    <property type="match status" value="1"/>
</dbReference>
<comment type="subunit">
    <text evidence="7">Interacts with calmodulin, in the presence of calcium.</text>
</comment>
<dbReference type="PANTHER" id="PTHR24347">
    <property type="entry name" value="SERINE/THREONINE-PROTEIN KINASE"/>
    <property type="match status" value="1"/>
</dbReference>
<organism evidence="12 13">
    <name type="scientific">Dissostichus mawsoni</name>
    <name type="common">Antarctic cod</name>
    <dbReference type="NCBI Taxonomy" id="36200"/>
    <lineage>
        <taxon>Eukaryota</taxon>
        <taxon>Metazoa</taxon>
        <taxon>Chordata</taxon>
        <taxon>Craniata</taxon>
        <taxon>Vertebrata</taxon>
        <taxon>Euteleostomi</taxon>
        <taxon>Actinopterygii</taxon>
        <taxon>Neopterygii</taxon>
        <taxon>Teleostei</taxon>
        <taxon>Neoteleostei</taxon>
        <taxon>Acanthomorphata</taxon>
        <taxon>Eupercaria</taxon>
        <taxon>Perciformes</taxon>
        <taxon>Notothenioidei</taxon>
        <taxon>Nototheniidae</taxon>
        <taxon>Dissostichus</taxon>
    </lineage>
</organism>
<feature type="compositionally biased region" description="Low complexity" evidence="10">
    <location>
        <begin position="364"/>
        <end position="397"/>
    </location>
</feature>
<accession>A0A7J5Z4W3</accession>
<evidence type="ECO:0000256" key="10">
    <source>
        <dbReference type="SAM" id="MobiDB-lite"/>
    </source>
</evidence>
<dbReference type="FunFam" id="3.30.200.20:FF:000155">
    <property type="entry name" value="CaM kinase-like vesicle-associated, like"/>
    <property type="match status" value="1"/>
</dbReference>
<dbReference type="FunFam" id="1.10.510.10:FF:000188">
    <property type="entry name" value="CaM kinase-like vesicle-associated, like"/>
    <property type="match status" value="1"/>
</dbReference>
<dbReference type="PROSITE" id="PS50011">
    <property type="entry name" value="PROTEIN_KINASE_DOM"/>
    <property type="match status" value="1"/>
</dbReference>